<protein>
    <submittedName>
        <fullName evidence="1">Uncharacterized protein</fullName>
    </submittedName>
</protein>
<gene>
    <name evidence="1" type="ORF">ACFY35_16310</name>
</gene>
<proteinExistence type="predicted"/>
<accession>A0ABW6WCH8</accession>
<keyword evidence="2" id="KW-1185">Reference proteome</keyword>
<dbReference type="RefSeq" id="WP_020515789.1">
    <property type="nucleotide sequence ID" value="NZ_JBIAZU010000003.1"/>
</dbReference>
<comment type="caution">
    <text evidence="1">The sequence shown here is derived from an EMBL/GenBank/DDBJ whole genome shotgun (WGS) entry which is preliminary data.</text>
</comment>
<name>A0ABW6WCH8_9ACTN</name>
<evidence type="ECO:0000313" key="1">
    <source>
        <dbReference type="EMBL" id="MFF5291007.1"/>
    </source>
</evidence>
<sequence>MPKGPELNAWDEFVVQQRAGLIELQPSRDDMVAGDQFTQIDSSTTADG</sequence>
<dbReference type="Proteomes" id="UP001602245">
    <property type="component" value="Unassembled WGS sequence"/>
</dbReference>
<reference evidence="1 2" key="1">
    <citation type="submission" date="2024-10" db="EMBL/GenBank/DDBJ databases">
        <title>The Natural Products Discovery Center: Release of the First 8490 Sequenced Strains for Exploring Actinobacteria Biosynthetic Diversity.</title>
        <authorList>
            <person name="Kalkreuter E."/>
            <person name="Kautsar S.A."/>
            <person name="Yang D."/>
            <person name="Bader C.D."/>
            <person name="Teijaro C.N."/>
            <person name="Fluegel L."/>
            <person name="Davis C.M."/>
            <person name="Simpson J.R."/>
            <person name="Lauterbach L."/>
            <person name="Steele A.D."/>
            <person name="Gui C."/>
            <person name="Meng S."/>
            <person name="Li G."/>
            <person name="Viehrig K."/>
            <person name="Ye F."/>
            <person name="Su P."/>
            <person name="Kiefer A.F."/>
            <person name="Nichols A."/>
            <person name="Cepeda A.J."/>
            <person name="Yan W."/>
            <person name="Fan B."/>
            <person name="Jiang Y."/>
            <person name="Adhikari A."/>
            <person name="Zheng C.-J."/>
            <person name="Schuster L."/>
            <person name="Cowan T.M."/>
            <person name="Smanski M.J."/>
            <person name="Chevrette M.G."/>
            <person name="De Carvalho L.P.S."/>
            <person name="Shen B."/>
        </authorList>
    </citation>
    <scope>NUCLEOTIDE SEQUENCE [LARGE SCALE GENOMIC DNA]</scope>
    <source>
        <strain evidence="1 2">NPDC000087</strain>
    </source>
</reference>
<organism evidence="1 2">
    <name type="scientific">Paractinoplanes globisporus</name>
    <dbReference type="NCBI Taxonomy" id="113565"/>
    <lineage>
        <taxon>Bacteria</taxon>
        <taxon>Bacillati</taxon>
        <taxon>Actinomycetota</taxon>
        <taxon>Actinomycetes</taxon>
        <taxon>Micromonosporales</taxon>
        <taxon>Micromonosporaceae</taxon>
        <taxon>Paractinoplanes</taxon>
    </lineage>
</organism>
<evidence type="ECO:0000313" key="2">
    <source>
        <dbReference type="Proteomes" id="UP001602245"/>
    </source>
</evidence>
<dbReference type="EMBL" id="JBIAZU010000003">
    <property type="protein sequence ID" value="MFF5291007.1"/>
    <property type="molecule type" value="Genomic_DNA"/>
</dbReference>